<sequence>MNFSKLFRMQKDLDKYIEDKQGLVEESLLERKLMAFQVELAELANETRCFKFWSEKGPSEETIILEEYVDGIHFLLSIGIEYGFDELINIDYPEAIKVSKEDLVEGFFATMKDILYLREENTLAAYEQLFRGYIQLGAGLGFSASDINQAYVRKNEVNHERQDQGY</sequence>
<evidence type="ECO:0000313" key="1">
    <source>
        <dbReference type="EMBL" id="PYZ93709.1"/>
    </source>
</evidence>
<dbReference type="AlphaFoldDB" id="A0A323TFZ0"/>
<dbReference type="InterPro" id="IPR014871">
    <property type="entry name" value="dUTPase/dCTP_pyrophosphatase"/>
</dbReference>
<dbReference type="EMBL" id="PDOD01000002">
    <property type="protein sequence ID" value="PYZ93709.1"/>
    <property type="molecule type" value="Genomic_DNA"/>
</dbReference>
<protein>
    <submittedName>
        <fullName evidence="1">dUTPase</fullName>
    </submittedName>
</protein>
<name>A0A323TFZ0_9BACI</name>
<dbReference type="CDD" id="cd11527">
    <property type="entry name" value="NTP-PPase_dUTPase"/>
    <property type="match status" value="1"/>
</dbReference>
<dbReference type="SUPFAM" id="SSF101386">
    <property type="entry name" value="all-alpha NTP pyrophosphatases"/>
    <property type="match status" value="1"/>
</dbReference>
<dbReference type="OrthoDB" id="5506143at2"/>
<evidence type="ECO:0000313" key="2">
    <source>
        <dbReference type="Proteomes" id="UP000248214"/>
    </source>
</evidence>
<dbReference type="Proteomes" id="UP000248214">
    <property type="component" value="Unassembled WGS sequence"/>
</dbReference>
<accession>A0A323TFZ0</accession>
<dbReference type="PIRSF" id="PIRSF030140">
    <property type="entry name" value="UCP030140"/>
    <property type="match status" value="1"/>
</dbReference>
<dbReference type="Pfam" id="PF08761">
    <property type="entry name" value="dUTPase_2"/>
    <property type="match status" value="1"/>
</dbReference>
<comment type="caution">
    <text evidence="1">The sequence shown here is derived from an EMBL/GenBank/DDBJ whole genome shotgun (WGS) entry which is preliminary data.</text>
</comment>
<organism evidence="1 2">
    <name type="scientific">Salipaludibacillus keqinensis</name>
    <dbReference type="NCBI Taxonomy" id="2045207"/>
    <lineage>
        <taxon>Bacteria</taxon>
        <taxon>Bacillati</taxon>
        <taxon>Bacillota</taxon>
        <taxon>Bacilli</taxon>
        <taxon>Bacillales</taxon>
        <taxon>Bacillaceae</taxon>
    </lineage>
</organism>
<keyword evidence="2" id="KW-1185">Reference proteome</keyword>
<gene>
    <name evidence="1" type="ORF">CR194_11180</name>
</gene>
<dbReference type="RefSeq" id="WP_110609741.1">
    <property type="nucleotide sequence ID" value="NZ_PDOD01000002.1"/>
</dbReference>
<dbReference type="InterPro" id="IPR016947">
    <property type="entry name" value="UCP030140"/>
</dbReference>
<dbReference type="Gene3D" id="1.10.4010.10">
    <property type="entry name" value="Type II deoxyuridine triphosphatase"/>
    <property type="match status" value="1"/>
</dbReference>
<reference evidence="1 2" key="1">
    <citation type="submission" date="2017-10" db="EMBL/GenBank/DDBJ databases">
        <title>Bacillus sp. nov., a halophilic bacterium isolated from a Keqin Lake.</title>
        <authorList>
            <person name="Wang H."/>
        </authorList>
    </citation>
    <scope>NUCLEOTIDE SEQUENCE [LARGE SCALE GENOMIC DNA]</scope>
    <source>
        <strain evidence="1 2">KQ-12</strain>
    </source>
</reference>
<proteinExistence type="predicted"/>